<name>A0A1R2CSC5_9CILI</name>
<keyword evidence="4 5" id="KW-0472">Membrane</keyword>
<keyword evidence="2 5" id="KW-0812">Transmembrane</keyword>
<feature type="transmembrane region" description="Helical" evidence="5">
    <location>
        <begin position="87"/>
        <end position="110"/>
    </location>
</feature>
<reference evidence="6 7" key="1">
    <citation type="submission" date="2016-11" db="EMBL/GenBank/DDBJ databases">
        <title>The macronuclear genome of Stentor coeruleus: a giant cell with tiny introns.</title>
        <authorList>
            <person name="Slabodnick M."/>
            <person name="Ruby J.G."/>
            <person name="Reiff S.B."/>
            <person name="Swart E.C."/>
            <person name="Gosai S."/>
            <person name="Prabakaran S."/>
            <person name="Witkowska E."/>
            <person name="Larue G.E."/>
            <person name="Fisher S."/>
            <person name="Freeman R.M."/>
            <person name="Gunawardena J."/>
            <person name="Chu W."/>
            <person name="Stover N.A."/>
            <person name="Gregory B.D."/>
            <person name="Nowacki M."/>
            <person name="Derisi J."/>
            <person name="Roy S.W."/>
            <person name="Marshall W.F."/>
            <person name="Sood P."/>
        </authorList>
    </citation>
    <scope>NUCLEOTIDE SEQUENCE [LARGE SCALE GENOMIC DNA]</scope>
    <source>
        <strain evidence="6">WM001</strain>
    </source>
</reference>
<evidence type="ECO:0000256" key="4">
    <source>
        <dbReference type="ARBA" id="ARBA00023136"/>
    </source>
</evidence>
<evidence type="ECO:0000313" key="7">
    <source>
        <dbReference type="Proteomes" id="UP000187209"/>
    </source>
</evidence>
<dbReference type="GO" id="GO:0016020">
    <property type="term" value="C:membrane"/>
    <property type="evidence" value="ECO:0007669"/>
    <property type="project" value="UniProtKB-SubCell"/>
</dbReference>
<dbReference type="InterPro" id="IPR004895">
    <property type="entry name" value="Prenylated_rab_accept_PRA1"/>
</dbReference>
<protein>
    <recommendedName>
        <fullName evidence="5">PRA1 family protein</fullName>
    </recommendedName>
</protein>
<gene>
    <name evidence="6" type="ORF">SteCoe_5441</name>
</gene>
<comment type="subcellular location">
    <subcellularLocation>
        <location evidence="1 5">Membrane</location>
        <topology evidence="1 5">Multi-pass membrane protein</topology>
    </subcellularLocation>
</comment>
<dbReference type="EMBL" id="MPUH01000072">
    <property type="protein sequence ID" value="OMJ91885.1"/>
    <property type="molecule type" value="Genomic_DNA"/>
</dbReference>
<feature type="transmembrane region" description="Helical" evidence="5">
    <location>
        <begin position="122"/>
        <end position="153"/>
    </location>
</feature>
<evidence type="ECO:0000313" key="6">
    <source>
        <dbReference type="EMBL" id="OMJ91885.1"/>
    </source>
</evidence>
<dbReference type="Pfam" id="PF03208">
    <property type="entry name" value="PRA1"/>
    <property type="match status" value="1"/>
</dbReference>
<feature type="transmembrane region" description="Helical" evidence="5">
    <location>
        <begin position="62"/>
        <end position="81"/>
    </location>
</feature>
<accession>A0A1R2CSC5</accession>
<dbReference type="AlphaFoldDB" id="A0A1R2CSC5"/>
<dbReference type="PANTHER" id="PTHR19317">
    <property type="entry name" value="PRENYLATED RAB ACCEPTOR 1-RELATED"/>
    <property type="match status" value="1"/>
</dbReference>
<evidence type="ECO:0000256" key="5">
    <source>
        <dbReference type="RuleBase" id="RU363107"/>
    </source>
</evidence>
<comment type="caution">
    <text evidence="6">The sequence shown here is derived from an EMBL/GenBank/DDBJ whole genome shotgun (WGS) entry which is preliminary data.</text>
</comment>
<sequence>MEESKSTFAMKARAYLDSVKDYLSNPTLAIVSEPKPWVSEFLSVSKFSKPHKEDIFNRAKDNLIHFLPNYLIVYIVFLVLGVLSKPNYIICLMVLAGIWAYLYSIKTLVLSGKEITAFHKNLIIGIAAMLATVFFAWEIVFYTSIFVLAGIMFHSAFHNPPEKYGTYTPPIEPV</sequence>
<keyword evidence="7" id="KW-1185">Reference proteome</keyword>
<keyword evidence="3 5" id="KW-1133">Transmembrane helix</keyword>
<evidence type="ECO:0000256" key="2">
    <source>
        <dbReference type="ARBA" id="ARBA00022692"/>
    </source>
</evidence>
<dbReference type="Proteomes" id="UP000187209">
    <property type="component" value="Unassembled WGS sequence"/>
</dbReference>
<proteinExistence type="inferred from homology"/>
<organism evidence="6 7">
    <name type="scientific">Stentor coeruleus</name>
    <dbReference type="NCBI Taxonomy" id="5963"/>
    <lineage>
        <taxon>Eukaryota</taxon>
        <taxon>Sar</taxon>
        <taxon>Alveolata</taxon>
        <taxon>Ciliophora</taxon>
        <taxon>Postciliodesmatophora</taxon>
        <taxon>Heterotrichea</taxon>
        <taxon>Heterotrichida</taxon>
        <taxon>Stentoridae</taxon>
        <taxon>Stentor</taxon>
    </lineage>
</organism>
<comment type="similarity">
    <text evidence="5">Belongs to the PRA1 family.</text>
</comment>
<evidence type="ECO:0000256" key="1">
    <source>
        <dbReference type="ARBA" id="ARBA00004141"/>
    </source>
</evidence>
<dbReference type="PANTHER" id="PTHR19317:SF0">
    <property type="entry name" value="PRENYLATED RAB ACCEPTOR PROTEIN 1"/>
    <property type="match status" value="1"/>
</dbReference>
<dbReference type="GO" id="GO:0005794">
    <property type="term" value="C:Golgi apparatus"/>
    <property type="evidence" value="ECO:0007669"/>
    <property type="project" value="TreeGrafter"/>
</dbReference>
<evidence type="ECO:0000256" key="3">
    <source>
        <dbReference type="ARBA" id="ARBA00022989"/>
    </source>
</evidence>